<keyword evidence="3" id="KW-1185">Reference proteome</keyword>
<evidence type="ECO:0000313" key="3">
    <source>
        <dbReference type="Proteomes" id="UP001153069"/>
    </source>
</evidence>
<feature type="compositionally biased region" description="Basic and acidic residues" evidence="1">
    <location>
        <begin position="20"/>
        <end position="31"/>
    </location>
</feature>
<comment type="caution">
    <text evidence="2">The sequence shown here is derived from an EMBL/GenBank/DDBJ whole genome shotgun (WGS) entry which is preliminary data.</text>
</comment>
<proteinExistence type="predicted"/>
<sequence length="239" mass="24945">MKQQSNFDDAKGNLAASNDMEEKGIRTEGAERTTSACTSIGPNITAGVGMGSGLVESPPEASLSSCGISSEETAIVCKEANANSSAASKKGLSRTPDELAEKLNAARGNHQPRFRSSSGQDSAVRSSAMGFHGLGRSTEEQQAKRGVAYPSGRNPVTNTTEAAFAQNQTTQAGFRVVQIEGVSGDILRDILHHAKSLTPFPRGSANAVRAGSSQYLANAPILQETTRQTAHPRSGSSLL</sequence>
<protein>
    <submittedName>
        <fullName evidence="2">Uncharacterized protein</fullName>
    </submittedName>
</protein>
<evidence type="ECO:0000256" key="1">
    <source>
        <dbReference type="SAM" id="MobiDB-lite"/>
    </source>
</evidence>
<evidence type="ECO:0000313" key="2">
    <source>
        <dbReference type="EMBL" id="CAB9521211.1"/>
    </source>
</evidence>
<dbReference type="EMBL" id="CAICTM010001173">
    <property type="protein sequence ID" value="CAB9521211.1"/>
    <property type="molecule type" value="Genomic_DNA"/>
</dbReference>
<dbReference type="Proteomes" id="UP001153069">
    <property type="component" value="Unassembled WGS sequence"/>
</dbReference>
<dbReference type="AlphaFoldDB" id="A0A9N8EGX3"/>
<organism evidence="2 3">
    <name type="scientific">Seminavis robusta</name>
    <dbReference type="NCBI Taxonomy" id="568900"/>
    <lineage>
        <taxon>Eukaryota</taxon>
        <taxon>Sar</taxon>
        <taxon>Stramenopiles</taxon>
        <taxon>Ochrophyta</taxon>
        <taxon>Bacillariophyta</taxon>
        <taxon>Bacillariophyceae</taxon>
        <taxon>Bacillariophycidae</taxon>
        <taxon>Naviculales</taxon>
        <taxon>Naviculaceae</taxon>
        <taxon>Seminavis</taxon>
    </lineage>
</organism>
<accession>A0A9N8EGX3</accession>
<feature type="region of interest" description="Disordered" evidence="1">
    <location>
        <begin position="1"/>
        <end position="67"/>
    </location>
</feature>
<reference evidence="2" key="1">
    <citation type="submission" date="2020-06" db="EMBL/GenBank/DDBJ databases">
        <authorList>
            <consortium name="Plant Systems Biology data submission"/>
        </authorList>
    </citation>
    <scope>NUCLEOTIDE SEQUENCE</scope>
    <source>
        <strain evidence="2">D6</strain>
    </source>
</reference>
<name>A0A9N8EGX3_9STRA</name>
<gene>
    <name evidence="2" type="ORF">SEMRO_1175_G249140.1</name>
</gene>
<feature type="compositionally biased region" description="Polar residues" evidence="1">
    <location>
        <begin position="32"/>
        <end position="42"/>
    </location>
</feature>
<feature type="compositionally biased region" description="Polar residues" evidence="1">
    <location>
        <begin position="114"/>
        <end position="125"/>
    </location>
</feature>
<feature type="region of interest" description="Disordered" evidence="1">
    <location>
        <begin position="105"/>
        <end position="154"/>
    </location>
</feature>